<evidence type="ECO:0000256" key="6">
    <source>
        <dbReference type="SAM" id="MobiDB-lite"/>
    </source>
</evidence>
<keyword evidence="4" id="KW-0233">DNA recombination</keyword>
<reference evidence="7 8" key="1">
    <citation type="submission" date="2020-08" db="EMBL/GenBank/DDBJ databases">
        <title>Bridging the membrane lipid divide: bacteria of the FCB group superphylum have the potential to synthesize archaeal ether lipids.</title>
        <authorList>
            <person name="Villanueva L."/>
            <person name="Von Meijenfeldt F.A.B."/>
            <person name="Westbye A.B."/>
            <person name="Yadav S."/>
            <person name="Hopmans E.C."/>
            <person name="Dutilh B.E."/>
            <person name="Sinninghe Damste J.S."/>
        </authorList>
    </citation>
    <scope>NUCLEOTIDE SEQUENCE [LARGE SCALE GENOMIC DNA]</scope>
    <source>
        <strain evidence="7">NIOZ-UU100</strain>
    </source>
</reference>
<accession>A0A8J6TX13</accession>
<evidence type="ECO:0000256" key="1">
    <source>
        <dbReference type="ARBA" id="ARBA00003416"/>
    </source>
</evidence>
<evidence type="ECO:0000256" key="4">
    <source>
        <dbReference type="ARBA" id="ARBA00023172"/>
    </source>
</evidence>
<feature type="coiled-coil region" evidence="5">
    <location>
        <begin position="116"/>
        <end position="171"/>
    </location>
</feature>
<name>A0A8J6TX13_9GAMM</name>
<feature type="compositionally biased region" description="Basic and acidic residues" evidence="6">
    <location>
        <begin position="414"/>
        <end position="427"/>
    </location>
</feature>
<proteinExistence type="inferred from homology"/>
<evidence type="ECO:0000256" key="5">
    <source>
        <dbReference type="SAM" id="Coils"/>
    </source>
</evidence>
<organism evidence="7 8">
    <name type="scientific">Candidatus Thiopontia autotrophica</name>
    <dbReference type="NCBI Taxonomy" id="2841688"/>
    <lineage>
        <taxon>Bacteria</taxon>
        <taxon>Pseudomonadati</taxon>
        <taxon>Pseudomonadota</taxon>
        <taxon>Gammaproteobacteria</taxon>
        <taxon>Candidatus Thiopontia</taxon>
    </lineage>
</organism>
<dbReference type="AlphaFoldDB" id="A0A8J6TX13"/>
<sequence>MSEIILTIILAILLAVSLYLWRKAEHNRDENRQLRAENARLEAVLDSERKHVEEKISHARSKNRDELNQVINDLTAKALKNNSESFLKLAEESLAKHHTQSDSELKQRQQAIDTLLKPIKETLEKSDKQLREIEKERKEQYGSLTQHLKSITLTQEQLQQETRNLVQALRRPEVRGQWGELTLKRLAELAGMVEHADFIEQEQIDGEDGILRPDMVIHLPDHRAIIVDAKTPLDAYINATEAATDAERDQELGRHTRNVRKRIKELAAKSYWSQFDESPDFVVLFIPGDQFLSSALERDHTLLEDALKEKVILATPTSLVALLRAISFGWRQQEVARNAETIREVGVQLYDRLAVFSGHLAKVGKNLDGSIDAFNKAVGSLDRNLFSSARRFIEMGIHPKKEITEPAQIEKLARSPKLLEEEQKNPEEQTGNQVE</sequence>
<dbReference type="GO" id="GO:0006310">
    <property type="term" value="P:DNA recombination"/>
    <property type="evidence" value="ECO:0007669"/>
    <property type="project" value="UniProtKB-KW"/>
</dbReference>
<feature type="region of interest" description="Disordered" evidence="6">
    <location>
        <begin position="414"/>
        <end position="435"/>
    </location>
</feature>
<dbReference type="Proteomes" id="UP000654401">
    <property type="component" value="Unassembled WGS sequence"/>
</dbReference>
<keyword evidence="3 5" id="KW-0175">Coiled coil</keyword>
<evidence type="ECO:0000256" key="3">
    <source>
        <dbReference type="ARBA" id="ARBA00023054"/>
    </source>
</evidence>
<comment type="similarity">
    <text evidence="2">Belongs to the RmuC family.</text>
</comment>
<dbReference type="Pfam" id="PF02646">
    <property type="entry name" value="RmuC"/>
    <property type="match status" value="1"/>
</dbReference>
<gene>
    <name evidence="7" type="primary">rmuC</name>
    <name evidence="7" type="ORF">H8D24_00925</name>
</gene>
<dbReference type="EMBL" id="JACNFK010000014">
    <property type="protein sequence ID" value="MBC8518957.1"/>
    <property type="molecule type" value="Genomic_DNA"/>
</dbReference>
<protein>
    <submittedName>
        <fullName evidence="7">DNA recombination protein RmuC</fullName>
    </submittedName>
</protein>
<comment type="caution">
    <text evidence="7">The sequence shown here is derived from an EMBL/GenBank/DDBJ whole genome shotgun (WGS) entry which is preliminary data.</text>
</comment>
<dbReference type="PANTHER" id="PTHR30563:SF0">
    <property type="entry name" value="DNA RECOMBINATION PROTEIN RMUC"/>
    <property type="match status" value="1"/>
</dbReference>
<evidence type="ECO:0000313" key="8">
    <source>
        <dbReference type="Proteomes" id="UP000654401"/>
    </source>
</evidence>
<comment type="function">
    <text evidence="1">Involved in DNA recombination.</text>
</comment>
<dbReference type="InterPro" id="IPR003798">
    <property type="entry name" value="DNA_recombination_RmuC"/>
</dbReference>
<dbReference type="PANTHER" id="PTHR30563">
    <property type="entry name" value="DNA RECOMBINATION PROTEIN RMUC"/>
    <property type="match status" value="1"/>
</dbReference>
<evidence type="ECO:0000256" key="2">
    <source>
        <dbReference type="ARBA" id="ARBA00009840"/>
    </source>
</evidence>
<evidence type="ECO:0000313" key="7">
    <source>
        <dbReference type="EMBL" id="MBC8518957.1"/>
    </source>
</evidence>
<feature type="coiled-coil region" evidence="5">
    <location>
        <begin position="24"/>
        <end position="51"/>
    </location>
</feature>